<accession>A0ABX5EDQ0</accession>
<gene>
    <name evidence="1" type="ORF">BCL65_106174</name>
</gene>
<organism evidence="1 2">
    <name type="scientific">Isoptericola halotolerans</name>
    <dbReference type="NCBI Taxonomy" id="300560"/>
    <lineage>
        <taxon>Bacteria</taxon>
        <taxon>Bacillati</taxon>
        <taxon>Actinomycetota</taxon>
        <taxon>Actinomycetes</taxon>
        <taxon>Micrococcales</taxon>
        <taxon>Promicromonosporaceae</taxon>
        <taxon>Isoptericola</taxon>
    </lineage>
</organism>
<dbReference type="EMBL" id="PVTX01000006">
    <property type="protein sequence ID" value="PRZ06499.1"/>
    <property type="molecule type" value="Genomic_DNA"/>
</dbReference>
<protein>
    <submittedName>
        <fullName evidence="1">NTE family protein</fullName>
    </submittedName>
</protein>
<evidence type="ECO:0000313" key="1">
    <source>
        <dbReference type="EMBL" id="PRZ06499.1"/>
    </source>
</evidence>
<evidence type="ECO:0000313" key="2">
    <source>
        <dbReference type="Proteomes" id="UP000239895"/>
    </source>
</evidence>
<keyword evidence="2" id="KW-1185">Reference proteome</keyword>
<sequence length="108" mass="11962">MVDSIPLGEAVRRGASTVYVLQVGRIEEPLTAPTTPADVARVTFEISRRHRFFRELDDVPDGVVVHVLPSGGPVPGDEKLTSFRRLDATRRRIDQSYRAAARYLADSA</sequence>
<comment type="caution">
    <text evidence="1">The sequence shown here is derived from an EMBL/GenBank/DDBJ whole genome shotgun (WGS) entry which is preliminary data.</text>
</comment>
<name>A0ABX5EDQ0_9MICO</name>
<proteinExistence type="predicted"/>
<reference evidence="1 2" key="1">
    <citation type="submission" date="2018-03" db="EMBL/GenBank/DDBJ databases">
        <title>Comparative analysis of microorganisms from saline springs in Andes Mountain Range, Colombia.</title>
        <authorList>
            <person name="Rubin E."/>
        </authorList>
    </citation>
    <scope>NUCLEOTIDE SEQUENCE [LARGE SCALE GENOMIC DNA]</scope>
    <source>
        <strain evidence="1 2">CG 23</strain>
    </source>
</reference>
<dbReference type="Proteomes" id="UP000239895">
    <property type="component" value="Unassembled WGS sequence"/>
</dbReference>